<feature type="transmembrane region" description="Helical" evidence="1">
    <location>
        <begin position="48"/>
        <end position="65"/>
    </location>
</feature>
<feature type="transmembrane region" description="Helical" evidence="1">
    <location>
        <begin position="120"/>
        <end position="140"/>
    </location>
</feature>
<keyword evidence="1" id="KW-1133">Transmembrane helix</keyword>
<dbReference type="Proteomes" id="UP000723714">
    <property type="component" value="Unassembled WGS sequence"/>
</dbReference>
<feature type="transmembrane region" description="Helical" evidence="1">
    <location>
        <begin position="85"/>
        <end position="108"/>
    </location>
</feature>
<organism evidence="2 3">
    <name type="scientific">Faecalicatena faecalis</name>
    <dbReference type="NCBI Taxonomy" id="2726362"/>
    <lineage>
        <taxon>Bacteria</taxon>
        <taxon>Bacillati</taxon>
        <taxon>Bacillota</taxon>
        <taxon>Clostridia</taxon>
        <taxon>Lachnospirales</taxon>
        <taxon>Lachnospiraceae</taxon>
        <taxon>Faecalicatena</taxon>
    </lineage>
</organism>
<sequence>MANYWEIGKENLRHNLLIHAGIALLLLCFSPLVLGVKNLGLSETAKVLEIYVALIGIVLITPVFLPEQNRDLRDLIHSKYTKVASIYSIRVIESILVLMLFLGIYLWFLHRNGCEMDAAMYFAGTLAEMLFLGGLGIISYSLTDNLVAGYMIPIFYYITAIGGGKKFLKSFYPFSMSQGSYSEKYWLLAAGIVLIILGIRIRSRK</sequence>
<proteinExistence type="predicted"/>
<protein>
    <recommendedName>
        <fullName evidence="4">ABC transporter permease</fullName>
    </recommendedName>
</protein>
<accession>A0ABS6D5M8</accession>
<comment type="caution">
    <text evidence="2">The sequence shown here is derived from an EMBL/GenBank/DDBJ whole genome shotgun (WGS) entry which is preliminary data.</text>
</comment>
<feature type="transmembrane region" description="Helical" evidence="1">
    <location>
        <begin position="146"/>
        <end position="164"/>
    </location>
</feature>
<evidence type="ECO:0000313" key="2">
    <source>
        <dbReference type="EMBL" id="MBU3876796.1"/>
    </source>
</evidence>
<name>A0ABS6D5M8_9FIRM</name>
<keyword evidence="3" id="KW-1185">Reference proteome</keyword>
<dbReference type="EMBL" id="JABACJ020000012">
    <property type="protein sequence ID" value="MBU3876796.1"/>
    <property type="molecule type" value="Genomic_DNA"/>
</dbReference>
<dbReference type="RefSeq" id="WP_216242519.1">
    <property type="nucleotide sequence ID" value="NZ_JABACJ020000012.1"/>
</dbReference>
<keyword evidence="1" id="KW-0812">Transmembrane</keyword>
<evidence type="ECO:0000256" key="1">
    <source>
        <dbReference type="SAM" id="Phobius"/>
    </source>
</evidence>
<feature type="transmembrane region" description="Helical" evidence="1">
    <location>
        <begin position="16"/>
        <end position="36"/>
    </location>
</feature>
<reference evidence="2 3" key="1">
    <citation type="submission" date="2021-06" db="EMBL/GenBank/DDBJ databases">
        <title>Faecalicatena sp. nov. isolated from porcine feces.</title>
        <authorList>
            <person name="Oh B.S."/>
            <person name="Lee J.H."/>
        </authorList>
    </citation>
    <scope>NUCLEOTIDE SEQUENCE [LARGE SCALE GENOMIC DNA]</scope>
    <source>
        <strain evidence="2 3">AGMB00832</strain>
    </source>
</reference>
<keyword evidence="1" id="KW-0472">Membrane</keyword>
<evidence type="ECO:0008006" key="4">
    <source>
        <dbReference type="Google" id="ProtNLM"/>
    </source>
</evidence>
<gene>
    <name evidence="2" type="ORF">HGO97_013360</name>
</gene>
<evidence type="ECO:0000313" key="3">
    <source>
        <dbReference type="Proteomes" id="UP000723714"/>
    </source>
</evidence>
<feature type="transmembrane region" description="Helical" evidence="1">
    <location>
        <begin position="185"/>
        <end position="203"/>
    </location>
</feature>